<dbReference type="PROSITE" id="PS00653">
    <property type="entry name" value="GLYCOSYL_HYDROL_F1_2"/>
    <property type="match status" value="1"/>
</dbReference>
<evidence type="ECO:0000256" key="4">
    <source>
        <dbReference type="SAM" id="SignalP"/>
    </source>
</evidence>
<evidence type="ECO:0000313" key="6">
    <source>
        <dbReference type="Proteomes" id="UP000242715"/>
    </source>
</evidence>
<sequence>MERDKCLILVLFLLLNLAVAVGVLLSNDDDDNYSRYDFPDEFVFGSGTSAYQVEGAADEDGRTPSIWDTFAHDGFAHGGNGDVACDVYHKYKEDVQLMVETGLEAFRFSISWSRLIPNGRGPVNPKGLQYYNNLINELISNGIQPHVTLYNYDLPQALEDEYGGWLSRDVMIMEPLLHGDYPKIMKENAGARIPAFTSRESKQVKGSYDFIGIIHYSKFNGTDIPDALKIELRDFSLDSAAVLLAIQDILTEEEYPIAPLALREVLDTFKILYGNPPIFIHENGQRTASNASLHDVSRVEYLHAYIGTMLDSLRNGSNIKGYFAWSFIDALELLDGYKSSFGLYYVDRNDPELTRYPKLSAKWYNQFLKGGRSSQVGAIQLKNDSSLVSVRHLFQ</sequence>
<organism evidence="5 6">
    <name type="scientific">Trifolium subterraneum</name>
    <name type="common">Subterranean clover</name>
    <dbReference type="NCBI Taxonomy" id="3900"/>
    <lineage>
        <taxon>Eukaryota</taxon>
        <taxon>Viridiplantae</taxon>
        <taxon>Streptophyta</taxon>
        <taxon>Embryophyta</taxon>
        <taxon>Tracheophyta</taxon>
        <taxon>Spermatophyta</taxon>
        <taxon>Magnoliopsida</taxon>
        <taxon>eudicotyledons</taxon>
        <taxon>Gunneridae</taxon>
        <taxon>Pentapetalae</taxon>
        <taxon>rosids</taxon>
        <taxon>fabids</taxon>
        <taxon>Fabales</taxon>
        <taxon>Fabaceae</taxon>
        <taxon>Papilionoideae</taxon>
        <taxon>50 kb inversion clade</taxon>
        <taxon>NPAAA clade</taxon>
        <taxon>Hologalegina</taxon>
        <taxon>IRL clade</taxon>
        <taxon>Trifolieae</taxon>
        <taxon>Trifolium</taxon>
    </lineage>
</organism>
<dbReference type="PANTHER" id="PTHR10353">
    <property type="entry name" value="GLYCOSYL HYDROLASE"/>
    <property type="match status" value="1"/>
</dbReference>
<dbReference type="InterPro" id="IPR017853">
    <property type="entry name" value="GH"/>
</dbReference>
<dbReference type="SUPFAM" id="SSF51445">
    <property type="entry name" value="(Trans)glycosidases"/>
    <property type="match status" value="1"/>
</dbReference>
<proteinExistence type="inferred from homology"/>
<comment type="similarity">
    <text evidence="1 3">Belongs to the glycosyl hydrolase 1 family.</text>
</comment>
<keyword evidence="4" id="KW-0732">Signal</keyword>
<feature type="chain" id="PRO_5016325089" description="Beta-glucosidase" evidence="4">
    <location>
        <begin position="21"/>
        <end position="395"/>
    </location>
</feature>
<gene>
    <name evidence="5" type="ORF">TSUD_38210</name>
</gene>
<dbReference type="AlphaFoldDB" id="A0A2Z6N3V3"/>
<evidence type="ECO:0000256" key="3">
    <source>
        <dbReference type="RuleBase" id="RU003690"/>
    </source>
</evidence>
<dbReference type="InterPro" id="IPR033132">
    <property type="entry name" value="GH_1_N_CS"/>
</dbReference>
<evidence type="ECO:0008006" key="7">
    <source>
        <dbReference type="Google" id="ProtNLM"/>
    </source>
</evidence>
<name>A0A2Z6N3V3_TRISU</name>
<dbReference type="GO" id="GO:0008422">
    <property type="term" value="F:beta-glucosidase activity"/>
    <property type="evidence" value="ECO:0007669"/>
    <property type="project" value="TreeGrafter"/>
</dbReference>
<dbReference type="Proteomes" id="UP000242715">
    <property type="component" value="Unassembled WGS sequence"/>
</dbReference>
<dbReference type="PRINTS" id="PR00131">
    <property type="entry name" value="GLHYDRLASE1"/>
</dbReference>
<evidence type="ECO:0000313" key="5">
    <source>
        <dbReference type="EMBL" id="GAU39568.1"/>
    </source>
</evidence>
<dbReference type="Gene3D" id="3.20.20.80">
    <property type="entry name" value="Glycosidases"/>
    <property type="match status" value="2"/>
</dbReference>
<dbReference type="PANTHER" id="PTHR10353:SF29">
    <property type="entry name" value="BETA-GLUCOSIDASE 11"/>
    <property type="match status" value="1"/>
</dbReference>
<accession>A0A2Z6N3V3</accession>
<feature type="signal peptide" evidence="4">
    <location>
        <begin position="1"/>
        <end position="20"/>
    </location>
</feature>
<dbReference type="GO" id="GO:0005975">
    <property type="term" value="P:carbohydrate metabolic process"/>
    <property type="evidence" value="ECO:0007669"/>
    <property type="project" value="InterPro"/>
</dbReference>
<dbReference type="InterPro" id="IPR001360">
    <property type="entry name" value="Glyco_hydro_1"/>
</dbReference>
<reference evidence="6" key="1">
    <citation type="journal article" date="2017" name="Front. Plant Sci.">
        <title>Climate Clever Clovers: New Paradigm to Reduce the Environmental Footprint of Ruminants by Breeding Low Methanogenic Forages Utilizing Haplotype Variation.</title>
        <authorList>
            <person name="Kaur P."/>
            <person name="Appels R."/>
            <person name="Bayer P.E."/>
            <person name="Keeble-Gagnere G."/>
            <person name="Wang J."/>
            <person name="Hirakawa H."/>
            <person name="Shirasawa K."/>
            <person name="Vercoe P."/>
            <person name="Stefanova K."/>
            <person name="Durmic Z."/>
            <person name="Nichols P."/>
            <person name="Revell C."/>
            <person name="Isobe S.N."/>
            <person name="Edwards D."/>
            <person name="Erskine W."/>
        </authorList>
    </citation>
    <scope>NUCLEOTIDE SEQUENCE [LARGE SCALE GENOMIC DNA]</scope>
    <source>
        <strain evidence="6">cv. Daliak</strain>
    </source>
</reference>
<keyword evidence="6" id="KW-1185">Reference proteome</keyword>
<dbReference type="Pfam" id="PF00232">
    <property type="entry name" value="Glyco_hydro_1"/>
    <property type="match status" value="2"/>
</dbReference>
<dbReference type="EMBL" id="DF973767">
    <property type="protein sequence ID" value="GAU39568.1"/>
    <property type="molecule type" value="Genomic_DNA"/>
</dbReference>
<keyword evidence="2" id="KW-0378">Hydrolase</keyword>
<protein>
    <recommendedName>
        <fullName evidence="7">Beta-glucosidase</fullName>
    </recommendedName>
</protein>
<evidence type="ECO:0000256" key="1">
    <source>
        <dbReference type="ARBA" id="ARBA00010838"/>
    </source>
</evidence>
<evidence type="ECO:0000256" key="2">
    <source>
        <dbReference type="ARBA" id="ARBA00022801"/>
    </source>
</evidence>
<dbReference type="OrthoDB" id="65569at2759"/>